<dbReference type="Gene3D" id="3.40.50.10330">
    <property type="entry name" value="Probable inorganic polyphosphate/atp-NAD kinase, domain 1"/>
    <property type="match status" value="1"/>
</dbReference>
<evidence type="ECO:0000313" key="3">
    <source>
        <dbReference type="Proteomes" id="UP000759131"/>
    </source>
</evidence>
<dbReference type="Proteomes" id="UP000759131">
    <property type="component" value="Unassembled WGS sequence"/>
</dbReference>
<accession>A0A7R9KFP0</accession>
<dbReference type="Pfam" id="PF19280">
    <property type="entry name" value="CERK_C"/>
    <property type="match status" value="1"/>
</dbReference>
<dbReference type="EMBL" id="CAJPIZ010000906">
    <property type="protein sequence ID" value="CAG2102494.1"/>
    <property type="molecule type" value="Genomic_DNA"/>
</dbReference>
<dbReference type="PROSITE" id="PS50146">
    <property type="entry name" value="DAGK"/>
    <property type="match status" value="1"/>
</dbReference>
<dbReference type="Pfam" id="PF00781">
    <property type="entry name" value="DAGK_cat"/>
    <property type="match status" value="1"/>
</dbReference>
<dbReference type="GO" id="GO:0006672">
    <property type="term" value="P:ceramide metabolic process"/>
    <property type="evidence" value="ECO:0007669"/>
    <property type="project" value="TreeGrafter"/>
</dbReference>
<dbReference type="SMART" id="SM00046">
    <property type="entry name" value="DAGKc"/>
    <property type="match status" value="1"/>
</dbReference>
<gene>
    <name evidence="2" type="ORF">OSB1V03_LOCUS2533</name>
</gene>
<evidence type="ECO:0000313" key="2">
    <source>
        <dbReference type="EMBL" id="CAD7622064.1"/>
    </source>
</evidence>
<feature type="domain" description="DAGKc" evidence="1">
    <location>
        <begin position="80"/>
        <end position="232"/>
    </location>
</feature>
<proteinExistence type="predicted"/>
<dbReference type="EMBL" id="OC855481">
    <property type="protein sequence ID" value="CAD7622064.1"/>
    <property type="molecule type" value="Genomic_DNA"/>
</dbReference>
<dbReference type="InterPro" id="IPR045363">
    <property type="entry name" value="CERK_C"/>
</dbReference>
<dbReference type="GO" id="GO:0001729">
    <property type="term" value="F:ceramide kinase activity"/>
    <property type="evidence" value="ECO:0007669"/>
    <property type="project" value="TreeGrafter"/>
</dbReference>
<dbReference type="PANTHER" id="PTHR12358:SF111">
    <property type="entry name" value="CERAMIDE KINASE, ISOFORM A"/>
    <property type="match status" value="1"/>
</dbReference>
<dbReference type="AlphaFoldDB" id="A0A7R9KFP0"/>
<organism evidence="2">
    <name type="scientific">Medioppia subpectinata</name>
    <dbReference type="NCBI Taxonomy" id="1979941"/>
    <lineage>
        <taxon>Eukaryota</taxon>
        <taxon>Metazoa</taxon>
        <taxon>Ecdysozoa</taxon>
        <taxon>Arthropoda</taxon>
        <taxon>Chelicerata</taxon>
        <taxon>Arachnida</taxon>
        <taxon>Acari</taxon>
        <taxon>Acariformes</taxon>
        <taxon>Sarcoptiformes</taxon>
        <taxon>Oribatida</taxon>
        <taxon>Brachypylina</taxon>
        <taxon>Oppioidea</taxon>
        <taxon>Oppiidae</taxon>
        <taxon>Medioppia</taxon>
    </lineage>
</organism>
<dbReference type="PANTHER" id="PTHR12358">
    <property type="entry name" value="SPHINGOSINE KINASE"/>
    <property type="match status" value="1"/>
</dbReference>
<dbReference type="InterPro" id="IPR016064">
    <property type="entry name" value="NAD/diacylglycerol_kinase_sf"/>
</dbReference>
<dbReference type="InterPro" id="IPR050187">
    <property type="entry name" value="Lipid_Phosphate_FormReg"/>
</dbReference>
<protein>
    <recommendedName>
        <fullName evidence="1">DAGKc domain-containing protein</fullName>
    </recommendedName>
</protein>
<dbReference type="SUPFAM" id="SSF111331">
    <property type="entry name" value="NAD kinase/diacylglycerol kinase-like"/>
    <property type="match status" value="1"/>
</dbReference>
<dbReference type="GO" id="GO:0016020">
    <property type="term" value="C:membrane"/>
    <property type="evidence" value="ECO:0007669"/>
    <property type="project" value="GOC"/>
</dbReference>
<dbReference type="InterPro" id="IPR017438">
    <property type="entry name" value="ATP-NAD_kinase_N"/>
</dbReference>
<reference evidence="2" key="1">
    <citation type="submission" date="2020-11" db="EMBL/GenBank/DDBJ databases">
        <authorList>
            <person name="Tran Van P."/>
        </authorList>
    </citation>
    <scope>NUCLEOTIDE SEQUENCE</scope>
</reference>
<name>A0A7R9KFP0_9ACAR</name>
<dbReference type="Gene3D" id="2.60.200.40">
    <property type="match status" value="1"/>
</dbReference>
<dbReference type="InterPro" id="IPR001206">
    <property type="entry name" value="Diacylglycerol_kinase_cat_dom"/>
</dbReference>
<sequence length="461" mass="51566">MCFCPKPDTKKLICDCVLNDDLIDESCDQKMTLVRLYYAIGVGRHGWKVEYLSLQADANHNDSALFNYIRRIRDIIDGYKRPKRLLVFVNPFGGHRKARKIYENRVFPIFKLASIEVDCIVTERANHAKDLLMDPQVRLNTYDGVICVGGDGMFAELLNGILIRTQRDHGINWSSFESSLKAPKITMGVIPAGSTDAVAYATTGINDPITSSIAIVLGKRLNIDVSAVHHRDEDKLIRYSTSFLGYGYFGDTIADSEANRWMGPKRYDWAGIKKFIRHRLYSGEIKLCIEPSDGSPKDSNVCTNNCEQCAKAALKVRDQLNEDDAPACISIRGKFLAINAATLTCRCRMTKNGISPKAHLGNGCTDLILVSQCSRLDYLKYLLRTAMSSKSPFDLNFVDVYRVREFEFNPIVSPTSGGNRRPLSASVWNCDGEVVDEAAIHVKVHCQLISLFATGIEVRDN</sequence>
<dbReference type="OrthoDB" id="530923at2759"/>
<keyword evidence="3" id="KW-1185">Reference proteome</keyword>
<evidence type="ECO:0000259" key="1">
    <source>
        <dbReference type="PROSITE" id="PS50146"/>
    </source>
</evidence>